<sequence>MSQVLSSSTQTRAARASAPGETASNRRRAGATLSRLAGAISHASRRLSWQAGSLLFPVATSRALERLWFSPPRARSTPDGLRLLDTARTEWALVTGQGASRRVRVYRWGSKGPVVLLAHGWGGEAGQWHAVVSGLLAAGMRVVAFDALSHGASDAGARGQDQSSIIEMARSLLAVAWHVGPVHAVVAHSMGGAATAHAIREGLPVRGVVMLGSPADMHSACSTLAWQLGVAPHVLTHMERRSEQWLGTRWSTFNVPDVGRTRPVPPALVIHDREDKEVRWEDGAAIAGAWPAARLVTTQGLGHRRILRDATVIDHIAGFVNDLQAVPPVHRMTSARTSPATMI</sequence>
<feature type="compositionally biased region" description="Low complexity" evidence="1">
    <location>
        <begin position="1"/>
        <end position="18"/>
    </location>
</feature>
<dbReference type="PANTHER" id="PTHR43194">
    <property type="entry name" value="HYDROLASE ALPHA/BETA FOLD FAMILY"/>
    <property type="match status" value="1"/>
</dbReference>
<protein>
    <submittedName>
        <fullName evidence="2">Alpha/beta fold hydrolase</fullName>
    </submittedName>
</protein>
<dbReference type="Gene3D" id="3.40.50.1820">
    <property type="entry name" value="alpha/beta hydrolase"/>
    <property type="match status" value="1"/>
</dbReference>
<dbReference type="InterPro" id="IPR029058">
    <property type="entry name" value="AB_hydrolase_fold"/>
</dbReference>
<dbReference type="OrthoDB" id="9799989at2"/>
<reference evidence="2 3" key="1">
    <citation type="submission" date="2019-03" db="EMBL/GenBank/DDBJ databases">
        <title>Comparative insights into the high quality Complete genome sequence of highly metal resistant Cupriavidus metallidurans strain BS1 isolated from a gold-copper mine.</title>
        <authorList>
            <person name="Mazhar H.S."/>
            <person name="Rensing C."/>
        </authorList>
    </citation>
    <scope>NUCLEOTIDE SEQUENCE [LARGE SCALE GENOMIC DNA]</scope>
    <source>
        <strain evidence="2 3">BS1</strain>
    </source>
</reference>
<feature type="region of interest" description="Disordered" evidence="1">
    <location>
        <begin position="1"/>
        <end position="29"/>
    </location>
</feature>
<dbReference type="SUPFAM" id="SSF53474">
    <property type="entry name" value="alpha/beta-Hydrolases"/>
    <property type="match status" value="1"/>
</dbReference>
<gene>
    <name evidence="2" type="ORF">DDF84_021550</name>
</gene>
<dbReference type="EMBL" id="CP037901">
    <property type="protein sequence ID" value="QBP12335.1"/>
    <property type="molecule type" value="Genomic_DNA"/>
</dbReference>
<dbReference type="InterPro" id="IPR000073">
    <property type="entry name" value="AB_hydrolase_1"/>
</dbReference>
<evidence type="ECO:0000313" key="2">
    <source>
        <dbReference type="EMBL" id="QBP12335.1"/>
    </source>
</evidence>
<dbReference type="PANTHER" id="PTHR43194:SF2">
    <property type="entry name" value="PEROXISOMAL MEMBRANE PROTEIN LPX1"/>
    <property type="match status" value="1"/>
</dbReference>
<evidence type="ECO:0000313" key="3">
    <source>
        <dbReference type="Proteomes" id="UP000253772"/>
    </source>
</evidence>
<evidence type="ECO:0000256" key="1">
    <source>
        <dbReference type="SAM" id="MobiDB-lite"/>
    </source>
</evidence>
<keyword evidence="2" id="KW-0378">Hydrolase</keyword>
<dbReference type="InterPro" id="IPR050228">
    <property type="entry name" value="Carboxylesterase_BioH"/>
</dbReference>
<dbReference type="AlphaFoldDB" id="A0A2L0XCC8"/>
<dbReference type="Proteomes" id="UP000253772">
    <property type="component" value="Chromosome c2"/>
</dbReference>
<name>A0A2L0XCC8_9BURK</name>
<dbReference type="RefSeq" id="WP_024570815.1">
    <property type="nucleotide sequence ID" value="NZ_CP026544.1"/>
</dbReference>
<dbReference type="Pfam" id="PF00561">
    <property type="entry name" value="Abhydrolase_1"/>
    <property type="match status" value="1"/>
</dbReference>
<proteinExistence type="predicted"/>
<dbReference type="GO" id="GO:0016787">
    <property type="term" value="F:hydrolase activity"/>
    <property type="evidence" value="ECO:0007669"/>
    <property type="project" value="UniProtKB-KW"/>
</dbReference>
<organism evidence="2 3">
    <name type="scientific">Cupriavidus metallidurans</name>
    <dbReference type="NCBI Taxonomy" id="119219"/>
    <lineage>
        <taxon>Bacteria</taxon>
        <taxon>Pseudomonadati</taxon>
        <taxon>Pseudomonadota</taxon>
        <taxon>Betaproteobacteria</taxon>
        <taxon>Burkholderiales</taxon>
        <taxon>Burkholderiaceae</taxon>
        <taxon>Cupriavidus</taxon>
    </lineage>
</organism>
<accession>A0A2L0XCC8</accession>